<name>A0AA38HG19_9TREE</name>
<comment type="similarity">
    <text evidence="3">Belongs to the SMC family. SMC1 subfamily.</text>
</comment>
<dbReference type="GO" id="GO:0051301">
    <property type="term" value="P:cell division"/>
    <property type="evidence" value="ECO:0007669"/>
    <property type="project" value="UniProtKB-KW"/>
</dbReference>
<feature type="region of interest" description="Disordered" evidence="12">
    <location>
        <begin position="77"/>
        <end position="101"/>
    </location>
</feature>
<evidence type="ECO:0000256" key="5">
    <source>
        <dbReference type="ARBA" id="ARBA00022618"/>
    </source>
</evidence>
<dbReference type="AlphaFoldDB" id="A0AA38HG19"/>
<feature type="coiled-coil region" evidence="11">
    <location>
        <begin position="693"/>
        <end position="796"/>
    </location>
</feature>
<evidence type="ECO:0000256" key="8">
    <source>
        <dbReference type="ARBA" id="ARBA00023242"/>
    </source>
</evidence>
<dbReference type="GeneID" id="77731234"/>
<dbReference type="Pfam" id="PF06470">
    <property type="entry name" value="SMC_hinge"/>
    <property type="match status" value="1"/>
</dbReference>
<evidence type="ECO:0000256" key="2">
    <source>
        <dbReference type="ARBA" id="ARBA00004286"/>
    </source>
</evidence>
<feature type="compositionally biased region" description="Acidic residues" evidence="12">
    <location>
        <begin position="77"/>
        <end position="89"/>
    </location>
</feature>
<feature type="region of interest" description="Disordered" evidence="12">
    <location>
        <begin position="274"/>
        <end position="306"/>
    </location>
</feature>
<dbReference type="EMBL" id="JAKWFO010000003">
    <property type="protein sequence ID" value="KAI9638124.1"/>
    <property type="molecule type" value="Genomic_DNA"/>
</dbReference>
<feature type="coiled-coil region" evidence="11">
    <location>
        <begin position="1042"/>
        <end position="1083"/>
    </location>
</feature>
<comment type="subcellular location">
    <subcellularLocation>
        <location evidence="2">Chromosome</location>
    </subcellularLocation>
    <subcellularLocation>
        <location evidence="1 10">Nucleus</location>
    </subcellularLocation>
</comment>
<evidence type="ECO:0000256" key="11">
    <source>
        <dbReference type="SAM" id="Coils"/>
    </source>
</evidence>
<keyword evidence="7 11" id="KW-0175">Coiled coil</keyword>
<dbReference type="CDD" id="cd03275">
    <property type="entry name" value="ABC_SMC1_euk"/>
    <property type="match status" value="2"/>
</dbReference>
<gene>
    <name evidence="14" type="ORF">MKK02DRAFT_42512</name>
</gene>
<dbReference type="Gene3D" id="1.20.1060.20">
    <property type="match status" value="1"/>
</dbReference>
<dbReference type="PANTHER" id="PTHR18937">
    <property type="entry name" value="STRUCTURAL MAINTENANCE OF CHROMOSOMES SMC FAMILY MEMBER"/>
    <property type="match status" value="1"/>
</dbReference>
<evidence type="ECO:0000313" key="14">
    <source>
        <dbReference type="EMBL" id="KAI9638124.1"/>
    </source>
</evidence>
<dbReference type="RefSeq" id="XP_052947901.1">
    <property type="nucleotide sequence ID" value="XM_053092029.1"/>
</dbReference>
<feature type="compositionally biased region" description="Acidic residues" evidence="12">
    <location>
        <begin position="1005"/>
        <end position="1014"/>
    </location>
</feature>
<evidence type="ECO:0000256" key="12">
    <source>
        <dbReference type="SAM" id="MobiDB-lite"/>
    </source>
</evidence>
<keyword evidence="4" id="KW-0158">Chromosome</keyword>
<evidence type="ECO:0000256" key="10">
    <source>
        <dbReference type="PIRNR" id="PIRNR005719"/>
    </source>
</evidence>
<comment type="caution">
    <text evidence="14">The sequence shown here is derived from an EMBL/GenBank/DDBJ whole genome shotgun (WGS) entry which is preliminary data.</text>
</comment>
<evidence type="ECO:0000313" key="15">
    <source>
        <dbReference type="Proteomes" id="UP001164286"/>
    </source>
</evidence>
<feature type="compositionally biased region" description="Basic and acidic residues" evidence="12">
    <location>
        <begin position="348"/>
        <end position="357"/>
    </location>
</feature>
<dbReference type="InterPro" id="IPR003395">
    <property type="entry name" value="RecF/RecN/SMC_N"/>
</dbReference>
<dbReference type="SUPFAM" id="SSF75553">
    <property type="entry name" value="Smc hinge domain"/>
    <property type="match status" value="1"/>
</dbReference>
<feature type="region of interest" description="Disordered" evidence="12">
    <location>
        <begin position="978"/>
        <end position="1023"/>
    </location>
</feature>
<keyword evidence="8 10" id="KW-0539">Nucleus</keyword>
<evidence type="ECO:0000256" key="7">
    <source>
        <dbReference type="ARBA" id="ARBA00023054"/>
    </source>
</evidence>
<dbReference type="GO" id="GO:0005634">
    <property type="term" value="C:nucleus"/>
    <property type="evidence" value="ECO:0007669"/>
    <property type="project" value="UniProtKB-SubCell"/>
</dbReference>
<evidence type="ECO:0000256" key="9">
    <source>
        <dbReference type="ARBA" id="ARBA00023306"/>
    </source>
</evidence>
<accession>A0AA38HG19</accession>
<feature type="domain" description="SMC hinge" evidence="13">
    <location>
        <begin position="538"/>
        <end position="653"/>
    </location>
</feature>
<feature type="coiled-coil region" evidence="11">
    <location>
        <begin position="433"/>
        <end position="502"/>
    </location>
</feature>
<proteinExistence type="inferred from homology"/>
<dbReference type="Gene3D" id="3.30.70.1620">
    <property type="match status" value="1"/>
</dbReference>
<protein>
    <recommendedName>
        <fullName evidence="10">Structural maintenance of chromosomes protein</fullName>
    </recommendedName>
</protein>
<dbReference type="GO" id="GO:0016887">
    <property type="term" value="F:ATP hydrolysis activity"/>
    <property type="evidence" value="ECO:0007669"/>
    <property type="project" value="InterPro"/>
</dbReference>
<dbReference type="GO" id="GO:0003677">
    <property type="term" value="F:DNA binding"/>
    <property type="evidence" value="ECO:0007669"/>
    <property type="project" value="TreeGrafter"/>
</dbReference>
<evidence type="ECO:0000256" key="6">
    <source>
        <dbReference type="ARBA" id="ARBA00022776"/>
    </source>
</evidence>
<keyword evidence="5" id="KW-0132">Cell division</keyword>
<keyword evidence="15" id="KW-1185">Reference proteome</keyword>
<dbReference type="InterPro" id="IPR036277">
    <property type="entry name" value="SMC_hinge_sf"/>
</dbReference>
<dbReference type="SUPFAM" id="SSF52540">
    <property type="entry name" value="P-loop containing nucleoside triphosphate hydrolases"/>
    <property type="match status" value="1"/>
</dbReference>
<dbReference type="InterPro" id="IPR028468">
    <property type="entry name" value="Smc1_ABC"/>
</dbReference>
<organism evidence="14 15">
    <name type="scientific">Dioszegia hungarica</name>
    <dbReference type="NCBI Taxonomy" id="4972"/>
    <lineage>
        <taxon>Eukaryota</taxon>
        <taxon>Fungi</taxon>
        <taxon>Dikarya</taxon>
        <taxon>Basidiomycota</taxon>
        <taxon>Agaricomycotina</taxon>
        <taxon>Tremellomycetes</taxon>
        <taxon>Tremellales</taxon>
        <taxon>Bulleribasidiaceae</taxon>
        <taxon>Dioszegia</taxon>
    </lineage>
</organism>
<reference evidence="14" key="1">
    <citation type="journal article" date="2022" name="G3 (Bethesda)">
        <title>High quality genome of the basidiomycete yeast Dioszegia hungarica PDD-24b-2 isolated from cloud water.</title>
        <authorList>
            <person name="Jarrige D."/>
            <person name="Haridas S."/>
            <person name="Bleykasten-Grosshans C."/>
            <person name="Joly M."/>
            <person name="Nadalig T."/>
            <person name="Sancelme M."/>
            <person name="Vuilleumier S."/>
            <person name="Grigoriev I.V."/>
            <person name="Amato P."/>
            <person name="Bringel F."/>
        </authorList>
    </citation>
    <scope>NUCLEOTIDE SEQUENCE</scope>
    <source>
        <strain evidence="14">PDD-24b-2</strain>
    </source>
</reference>
<dbReference type="PIRSF" id="PIRSF005719">
    <property type="entry name" value="SMC"/>
    <property type="match status" value="1"/>
</dbReference>
<dbReference type="GO" id="GO:0007062">
    <property type="term" value="P:sister chromatid cohesion"/>
    <property type="evidence" value="ECO:0007669"/>
    <property type="project" value="InterPro"/>
</dbReference>
<dbReference type="GO" id="GO:0008278">
    <property type="term" value="C:cohesin complex"/>
    <property type="evidence" value="ECO:0007669"/>
    <property type="project" value="InterPro"/>
</dbReference>
<evidence type="ECO:0000256" key="1">
    <source>
        <dbReference type="ARBA" id="ARBA00004123"/>
    </source>
</evidence>
<feature type="compositionally biased region" description="Polar residues" evidence="12">
    <location>
        <begin position="90"/>
        <end position="99"/>
    </location>
</feature>
<dbReference type="Gene3D" id="3.40.50.300">
    <property type="entry name" value="P-loop containing nucleotide triphosphate hydrolases"/>
    <property type="match status" value="2"/>
</dbReference>
<dbReference type="PANTHER" id="PTHR18937:SF12">
    <property type="entry name" value="STRUCTURAL MAINTENANCE OF CHROMOSOMES PROTEIN"/>
    <property type="match status" value="1"/>
</dbReference>
<dbReference type="InterPro" id="IPR027417">
    <property type="entry name" value="P-loop_NTPase"/>
</dbReference>
<dbReference type="GO" id="GO:0005524">
    <property type="term" value="F:ATP binding"/>
    <property type="evidence" value="ECO:0007669"/>
    <property type="project" value="InterPro"/>
</dbReference>
<dbReference type="InterPro" id="IPR024704">
    <property type="entry name" value="SMC"/>
</dbReference>
<evidence type="ECO:0000259" key="13">
    <source>
        <dbReference type="SMART" id="SM00968"/>
    </source>
</evidence>
<dbReference type="InterPro" id="IPR010935">
    <property type="entry name" value="SMC_hinge"/>
</dbReference>
<sequence>MPLRRIELFNFKSYRGSQVISLGDASFTCIIGPNGAGKSNLMDAISFVLGIRSSQLRSAQLKDLVYRGRKALQVEGEEGMDIDNVEETQETQASQSTSGADARSAWVMAVYEDEDGKEWKFRRSVNTSGQSTYYLNGKPVALIAYNQQLEKFNILVKAKNFLVFQGDVEGVASQDSKALARLIDRISGSAELAAAYEAARQSQDKATEASTANYAKKRGMITEVKHFKEQRDQIRRWEKLRDEKDAMIQRHLLWKLYHITQEIEESTRKVEEANEKLSSGRKAVDTNEAKLKDAKKSQAIAQNDVKKREARVKKAEKAYEDKKPELLAIETKMEHSRKKAKDSSALAERIERDESRQASDLAEVEEGTKNIDKRIKEATEEQKKKSALSGKVLSQAELDQYRTLRSQANMLAVSERQQLEVMGREQRALKDALASAVDKTTQAGRQKERLENEVKQLAERDETMSEKVQTLDKERESVKAQLESAQAERTRLNMKETEVNERLQDTFNKLIQAGADKRESERDAKLKETLSSLRRLFPGVHGRVVDLCRPTATKYATAVMTVLGRNIDSIVVDTEKVGIQCIEYMKNQRAGQATFIPLDTIQVKPIPAKLRDLRGSKLGIDCIEFRADVERAMQHACGSALICETMAVARSICYEKNVEVKAVTLEGNVIHKSGLITGGTGSTGGRKFNDEEVDKLRALKDTYMKQLADLQKTKPSAKSDETLLSNLARLDAEYSFAKDDLDATQLRLRGLRKELKAVIADIAKMEPDRQAKENAVDAAEEKIAGLQDKVDKAEKGVFGAFCKKLKLGSIREYEDVQLKMAKEENAVLEGYQQSKARAGHQIEFQKQQLANTRDRLKTLRATADRANTQLETLEEEKTAIEDELESLEKAIEAQREKLAQAQEALNTATEAVEETRSAHRKSQRGLDKALKEIAGWNDEIEKSASDRHAIYRRCRLEEIELPLAKGSLESVPIEEHLGGAADEMDVDDDGTQRPKEVADWGVEPNFDDLEDEDRENSSEEVNREFEGQITKLKADLEKLVPNMKAIDRLKDVQASLDDVEKEAEAARRDSKRAKDDFQDLKKKRFELFTKAYEHMSGCIDKIYKDLTKSKTFPTGGVGFLSLEDNEEPYLSGVKYNVMPPGKRFVEMEQLSGGEKTMAALALLFAIHSFHPAPFFVLDEVDAALDPTNVSKLARYIRSQAEKEVQFLIISLKSSLYENADGLVGVYRDQDENSSRSLTLDLRKYAE</sequence>
<keyword evidence="6" id="KW-0498">Mitosis</keyword>
<evidence type="ECO:0000256" key="3">
    <source>
        <dbReference type="ARBA" id="ARBA00005597"/>
    </source>
</evidence>
<feature type="region of interest" description="Disordered" evidence="12">
    <location>
        <begin position="333"/>
        <end position="367"/>
    </location>
</feature>
<dbReference type="Proteomes" id="UP001164286">
    <property type="component" value="Unassembled WGS sequence"/>
</dbReference>
<feature type="compositionally biased region" description="Basic and acidic residues" evidence="12">
    <location>
        <begin position="282"/>
        <end position="296"/>
    </location>
</feature>
<evidence type="ECO:0000256" key="4">
    <source>
        <dbReference type="ARBA" id="ARBA00022454"/>
    </source>
</evidence>
<dbReference type="Pfam" id="PF02463">
    <property type="entry name" value="SMC_N"/>
    <property type="match status" value="1"/>
</dbReference>
<dbReference type="SMART" id="SM00968">
    <property type="entry name" value="SMC_hinge"/>
    <property type="match status" value="1"/>
</dbReference>
<keyword evidence="9" id="KW-0131">Cell cycle</keyword>
<feature type="coiled-coil region" evidence="11">
    <location>
        <begin position="842"/>
        <end position="946"/>
    </location>
</feature>